<evidence type="ECO:0000313" key="3">
    <source>
        <dbReference type="Proteomes" id="UP000219068"/>
    </source>
</evidence>
<accession>A0A285THW8</accession>
<evidence type="ECO:0000256" key="1">
    <source>
        <dbReference type="SAM" id="MobiDB-lite"/>
    </source>
</evidence>
<name>A0A285THW8_9PROT</name>
<dbReference type="EMBL" id="OBMM01000003">
    <property type="protein sequence ID" value="SOC21651.1"/>
    <property type="molecule type" value="Genomic_DNA"/>
</dbReference>
<dbReference type="Proteomes" id="UP000219068">
    <property type="component" value="Unassembled WGS sequence"/>
</dbReference>
<dbReference type="AlphaFoldDB" id="A0A285THW8"/>
<feature type="region of interest" description="Disordered" evidence="1">
    <location>
        <begin position="50"/>
        <end position="69"/>
    </location>
</feature>
<gene>
    <name evidence="2" type="ORF">SAMN05428964_103460</name>
</gene>
<reference evidence="2 3" key="1">
    <citation type="submission" date="2017-08" db="EMBL/GenBank/DDBJ databases">
        <authorList>
            <person name="de Groot N.N."/>
        </authorList>
    </citation>
    <scope>NUCLEOTIDE SEQUENCE [LARGE SCALE GENOMIC DNA]</scope>
    <source>
        <strain evidence="2 3">USBA 78</strain>
    </source>
</reference>
<evidence type="ECO:0000313" key="2">
    <source>
        <dbReference type="EMBL" id="SOC21651.1"/>
    </source>
</evidence>
<protein>
    <submittedName>
        <fullName evidence="2">Uncharacterized protein</fullName>
    </submittedName>
</protein>
<proteinExistence type="predicted"/>
<sequence length="69" mass="7590">MAAKMSPPVGNHEQDQLKPDIQAVGHGGCWFTLSPGQSIMPTITPTKLKRLYDGNDTSARNRVREPQKS</sequence>
<organism evidence="2 3">
    <name type="scientific">Thalassospira xiamenensis</name>
    <dbReference type="NCBI Taxonomy" id="220697"/>
    <lineage>
        <taxon>Bacteria</taxon>
        <taxon>Pseudomonadati</taxon>
        <taxon>Pseudomonadota</taxon>
        <taxon>Alphaproteobacteria</taxon>
        <taxon>Rhodospirillales</taxon>
        <taxon>Thalassospiraceae</taxon>
        <taxon>Thalassospira</taxon>
    </lineage>
</organism>